<dbReference type="EMBL" id="MCFH01000089">
    <property type="protein sequence ID" value="ORX41413.1"/>
    <property type="molecule type" value="Genomic_DNA"/>
</dbReference>
<sequence>MLDSGYINLNIDDITKILNNVVLSGTKGVVKVEKNFLGNELYIEVTGLNLNPLFNNKYIDKNRSRYIVYGNSMDIDFELRKKNILMQLKRIVNVDSSSSYNNQHTELLTNFMCRDNTILPMSRFGMKKGNYSFISQLSFEDPYSVIQNIFYGVEDRLTSISSKLITGIYNDNFNNNTFNEKDEEIVENDKK</sequence>
<dbReference type="OrthoDB" id="2135015at2759"/>
<accession>A0A1Y1UTR7</accession>
<evidence type="ECO:0008006" key="3">
    <source>
        <dbReference type="Google" id="ProtNLM"/>
    </source>
</evidence>
<reference evidence="1 2" key="2">
    <citation type="submission" date="2016-08" db="EMBL/GenBank/DDBJ databases">
        <title>Pervasive Adenine N6-methylation of Active Genes in Fungi.</title>
        <authorList>
            <consortium name="DOE Joint Genome Institute"/>
            <person name="Mondo S.J."/>
            <person name="Dannebaum R.O."/>
            <person name="Kuo R.C."/>
            <person name="Labutti K."/>
            <person name="Haridas S."/>
            <person name="Kuo A."/>
            <person name="Salamov A."/>
            <person name="Ahrendt S.R."/>
            <person name="Lipzen A."/>
            <person name="Sullivan W."/>
            <person name="Andreopoulos W.B."/>
            <person name="Clum A."/>
            <person name="Lindquist E."/>
            <person name="Daum C."/>
            <person name="Ramamoorthy G.K."/>
            <person name="Gryganskyi A."/>
            <person name="Culley D."/>
            <person name="Magnuson J.K."/>
            <person name="James T.Y."/>
            <person name="O'Malley M.A."/>
            <person name="Stajich J.E."/>
            <person name="Spatafora J.W."/>
            <person name="Visel A."/>
            <person name="Grigoriev I.V."/>
        </authorList>
    </citation>
    <scope>NUCLEOTIDE SEQUENCE [LARGE SCALE GENOMIC DNA]</scope>
    <source>
        <strain evidence="2">finn</strain>
    </source>
</reference>
<dbReference type="Proteomes" id="UP000193719">
    <property type="component" value="Unassembled WGS sequence"/>
</dbReference>
<organism evidence="1 2">
    <name type="scientific">Piromyces finnis</name>
    <dbReference type="NCBI Taxonomy" id="1754191"/>
    <lineage>
        <taxon>Eukaryota</taxon>
        <taxon>Fungi</taxon>
        <taxon>Fungi incertae sedis</taxon>
        <taxon>Chytridiomycota</taxon>
        <taxon>Chytridiomycota incertae sedis</taxon>
        <taxon>Neocallimastigomycetes</taxon>
        <taxon>Neocallimastigales</taxon>
        <taxon>Neocallimastigaceae</taxon>
        <taxon>Piromyces</taxon>
    </lineage>
</organism>
<gene>
    <name evidence="1" type="ORF">BCR36DRAFT_311594</name>
</gene>
<proteinExistence type="predicted"/>
<keyword evidence="2" id="KW-1185">Reference proteome</keyword>
<protein>
    <recommendedName>
        <fullName evidence="3">DNA-directed RNA polymerase</fullName>
    </recommendedName>
</protein>
<comment type="caution">
    <text evidence="1">The sequence shown here is derived from an EMBL/GenBank/DDBJ whole genome shotgun (WGS) entry which is preliminary data.</text>
</comment>
<evidence type="ECO:0000313" key="2">
    <source>
        <dbReference type="Proteomes" id="UP000193719"/>
    </source>
</evidence>
<dbReference type="AlphaFoldDB" id="A0A1Y1UTR7"/>
<dbReference type="STRING" id="1754191.A0A1Y1UTR7"/>
<reference evidence="1 2" key="1">
    <citation type="submission" date="2016-08" db="EMBL/GenBank/DDBJ databases">
        <title>Genomes of anaerobic fungi encode conserved fungal cellulosomes for biomass hydrolysis.</title>
        <authorList>
            <consortium name="DOE Joint Genome Institute"/>
            <person name="Haitjema C.H."/>
            <person name="Gilmore S.P."/>
            <person name="Henske J.K."/>
            <person name="Solomon K.V."/>
            <person name="De Groot R."/>
            <person name="Kuo A."/>
            <person name="Mondo S.J."/>
            <person name="Salamov A.A."/>
            <person name="Labutti K."/>
            <person name="Zhao Z."/>
            <person name="Chiniquy J."/>
            <person name="Barry K."/>
            <person name="Brewer H.M."/>
            <person name="Purvine S.O."/>
            <person name="Wright A.T."/>
            <person name="Boxma B."/>
            <person name="Van Alen T."/>
            <person name="Hackstein J.H."/>
            <person name="Baker S.E."/>
            <person name="Grigoriev I.V."/>
            <person name="O'Malley M.A."/>
        </authorList>
    </citation>
    <scope>NUCLEOTIDE SEQUENCE [LARGE SCALE GENOMIC DNA]</scope>
    <source>
        <strain evidence="2">finn</strain>
    </source>
</reference>
<evidence type="ECO:0000313" key="1">
    <source>
        <dbReference type="EMBL" id="ORX41413.1"/>
    </source>
</evidence>
<name>A0A1Y1UTR7_9FUNG</name>
<dbReference type="SUPFAM" id="SSF64484">
    <property type="entry name" value="beta and beta-prime subunits of DNA dependent RNA-polymerase"/>
    <property type="match status" value="1"/>
</dbReference>